<dbReference type="PANTHER" id="PTHR33777:SF1">
    <property type="entry name" value="UPF0045 PROTEIN ECM15"/>
    <property type="match status" value="1"/>
</dbReference>
<reference evidence="3 4" key="1">
    <citation type="submission" date="2016-10" db="EMBL/GenBank/DDBJ databases">
        <authorList>
            <person name="de Groot N.N."/>
        </authorList>
    </citation>
    <scope>NUCLEOTIDE SEQUENCE [LARGE SCALE GENOMIC DNA]</scope>
    <source>
        <strain evidence="3 4">ASO4-2</strain>
    </source>
</reference>
<accession>A0A1G6ELY2</accession>
<dbReference type="InterPro" id="IPR051614">
    <property type="entry name" value="UPF0045_domain"/>
</dbReference>
<dbReference type="Pfam" id="PF01910">
    <property type="entry name" value="Thiamine_BP"/>
    <property type="match status" value="1"/>
</dbReference>
<dbReference type="Gene3D" id="3.30.70.930">
    <property type="match status" value="1"/>
</dbReference>
<dbReference type="PANTHER" id="PTHR33777">
    <property type="entry name" value="UPF0045 PROTEIN ECM15"/>
    <property type="match status" value="1"/>
</dbReference>
<dbReference type="RefSeq" id="WP_092123442.1">
    <property type="nucleotide sequence ID" value="NZ_FMXO01000019.1"/>
</dbReference>
<protein>
    <submittedName>
        <fullName evidence="3">Uncharacterized protein, MTH1187 family</fullName>
    </submittedName>
</protein>
<dbReference type="EMBL" id="FMXO01000019">
    <property type="protein sequence ID" value="SDB58386.1"/>
    <property type="molecule type" value="Genomic_DNA"/>
</dbReference>
<dbReference type="InterPro" id="IPR029756">
    <property type="entry name" value="MTH1187/YkoF-like"/>
</dbReference>
<sequence>MNVLAELSIFPMDKGESLAPYVARAVTIIEQSGLAYQLGPMSTVIEGEWDQVLEVVSRCQNDLAKDCDRILVYLRLDCRRNRVDAMGAKVKSVQKHLASD</sequence>
<keyword evidence="4" id="KW-1185">Reference proteome</keyword>
<dbReference type="AlphaFoldDB" id="A0A1G6ELY2"/>
<evidence type="ECO:0000259" key="2">
    <source>
        <dbReference type="Pfam" id="PF01910"/>
    </source>
</evidence>
<dbReference type="OrthoDB" id="9793516at2"/>
<dbReference type="Proteomes" id="UP000198771">
    <property type="component" value="Unassembled WGS sequence"/>
</dbReference>
<gene>
    <name evidence="3" type="ORF">SAMN05660653_02959</name>
</gene>
<dbReference type="InterPro" id="IPR002767">
    <property type="entry name" value="Thiamine_BP"/>
</dbReference>
<dbReference type="STRING" id="617002.SAMN05660653_02959"/>
<dbReference type="NCBIfam" id="TIGR00106">
    <property type="entry name" value="MTH1187 family thiamine-binding protein"/>
    <property type="match status" value="1"/>
</dbReference>
<evidence type="ECO:0000313" key="4">
    <source>
        <dbReference type="Proteomes" id="UP000198771"/>
    </source>
</evidence>
<name>A0A1G6ELY2_9BACT</name>
<comment type="similarity">
    <text evidence="1">Belongs to the UPF0045 family.</text>
</comment>
<evidence type="ECO:0000313" key="3">
    <source>
        <dbReference type="EMBL" id="SDB58386.1"/>
    </source>
</evidence>
<dbReference type="SUPFAM" id="SSF89957">
    <property type="entry name" value="MTH1187/YkoF-like"/>
    <property type="match status" value="1"/>
</dbReference>
<proteinExistence type="inferred from homology"/>
<feature type="domain" description="Thiamine-binding protein" evidence="2">
    <location>
        <begin position="5"/>
        <end position="94"/>
    </location>
</feature>
<evidence type="ECO:0000256" key="1">
    <source>
        <dbReference type="ARBA" id="ARBA00010272"/>
    </source>
</evidence>
<dbReference type="GO" id="GO:0005829">
    <property type="term" value="C:cytosol"/>
    <property type="evidence" value="ECO:0007669"/>
    <property type="project" value="TreeGrafter"/>
</dbReference>
<organism evidence="3 4">
    <name type="scientific">Desulfonatronum thiosulfatophilum</name>
    <dbReference type="NCBI Taxonomy" id="617002"/>
    <lineage>
        <taxon>Bacteria</taxon>
        <taxon>Pseudomonadati</taxon>
        <taxon>Thermodesulfobacteriota</taxon>
        <taxon>Desulfovibrionia</taxon>
        <taxon>Desulfovibrionales</taxon>
        <taxon>Desulfonatronaceae</taxon>
        <taxon>Desulfonatronum</taxon>
    </lineage>
</organism>